<accession>A0A9N9D5K7</accession>
<evidence type="ECO:0000313" key="4">
    <source>
        <dbReference type="Proteomes" id="UP000789375"/>
    </source>
</evidence>
<keyword evidence="2" id="KW-0472">Membrane</keyword>
<name>A0A9N9D5K7_FUNMO</name>
<dbReference type="EMBL" id="CAJVPP010003216">
    <property type="protein sequence ID" value="CAG8623669.1"/>
    <property type="molecule type" value="Genomic_DNA"/>
</dbReference>
<feature type="region of interest" description="Disordered" evidence="1">
    <location>
        <begin position="266"/>
        <end position="308"/>
    </location>
</feature>
<feature type="transmembrane region" description="Helical" evidence="2">
    <location>
        <begin position="196"/>
        <end position="216"/>
    </location>
</feature>
<comment type="caution">
    <text evidence="3">The sequence shown here is derived from an EMBL/GenBank/DDBJ whole genome shotgun (WGS) entry which is preliminary data.</text>
</comment>
<keyword evidence="4" id="KW-1185">Reference proteome</keyword>
<gene>
    <name evidence="3" type="ORF">FMOSSE_LOCUS10120</name>
</gene>
<sequence>MGLIGFVPEYIISSLSAIAIMGDSPYDLCEKIIWFFRCFGCPFDGLFYSFNVKGGKKSCCLYWLSANYFKLENNEGTYRHPKYRPFGFYAMKLKNKEDIKEYVKQCTARLPVLERFSLLITSYYIIVGVKEGISMIKGTVVCKDWAYLPLLFSWTLFSIWKRGIYGFQVVKDPKEIFKKNIEIIVNDNPINKSFRLTITVLISILVPWVTVVIVYLTPPVGYFCRSKYVTIICSIWSFNSALAFFYHIKGESDLIMSEESDSEFVSEEIEESGPEKTEIVTEESDPEKTEVESEKREPAKTEKRDPEKTGKFKGIRKFAKKFKRMRCLHIWFSMSGLIVTILVLFLGIFTGYNTLWVDLFGDACDLSSVGCY</sequence>
<organism evidence="3 4">
    <name type="scientific">Funneliformis mosseae</name>
    <name type="common">Endomycorrhizal fungus</name>
    <name type="synonym">Glomus mosseae</name>
    <dbReference type="NCBI Taxonomy" id="27381"/>
    <lineage>
        <taxon>Eukaryota</taxon>
        <taxon>Fungi</taxon>
        <taxon>Fungi incertae sedis</taxon>
        <taxon>Mucoromycota</taxon>
        <taxon>Glomeromycotina</taxon>
        <taxon>Glomeromycetes</taxon>
        <taxon>Glomerales</taxon>
        <taxon>Glomeraceae</taxon>
        <taxon>Funneliformis</taxon>
    </lineage>
</organism>
<proteinExistence type="predicted"/>
<keyword evidence="2" id="KW-0812">Transmembrane</keyword>
<protein>
    <submittedName>
        <fullName evidence="3">1867_t:CDS:1</fullName>
    </submittedName>
</protein>
<dbReference type="Proteomes" id="UP000789375">
    <property type="component" value="Unassembled WGS sequence"/>
</dbReference>
<feature type="compositionally biased region" description="Basic and acidic residues" evidence="1">
    <location>
        <begin position="286"/>
        <end position="308"/>
    </location>
</feature>
<feature type="transmembrane region" description="Helical" evidence="2">
    <location>
        <begin position="228"/>
        <end position="248"/>
    </location>
</feature>
<dbReference type="AlphaFoldDB" id="A0A9N9D5K7"/>
<feature type="transmembrane region" description="Helical" evidence="2">
    <location>
        <begin position="330"/>
        <end position="352"/>
    </location>
</feature>
<keyword evidence="2" id="KW-1133">Transmembrane helix</keyword>
<evidence type="ECO:0000256" key="2">
    <source>
        <dbReference type="SAM" id="Phobius"/>
    </source>
</evidence>
<reference evidence="3" key="1">
    <citation type="submission" date="2021-06" db="EMBL/GenBank/DDBJ databases">
        <authorList>
            <person name="Kallberg Y."/>
            <person name="Tangrot J."/>
            <person name="Rosling A."/>
        </authorList>
    </citation>
    <scope>NUCLEOTIDE SEQUENCE</scope>
    <source>
        <strain evidence="3">87-6 pot B 2015</strain>
    </source>
</reference>
<evidence type="ECO:0000313" key="3">
    <source>
        <dbReference type="EMBL" id="CAG8623669.1"/>
    </source>
</evidence>
<evidence type="ECO:0000256" key="1">
    <source>
        <dbReference type="SAM" id="MobiDB-lite"/>
    </source>
</evidence>